<dbReference type="RefSeq" id="WP_165109308.1">
    <property type="nucleotide sequence ID" value="NZ_JAALAA010000001.1"/>
</dbReference>
<dbReference type="InterPro" id="IPR012349">
    <property type="entry name" value="Split_barrel_FMN-bd"/>
</dbReference>
<dbReference type="Pfam" id="PF01613">
    <property type="entry name" value="Flavin_Reduct"/>
    <property type="match status" value="1"/>
</dbReference>
<proteinExistence type="predicted"/>
<sequence>MTIHSSHPFPTPEDPVRRWRGRLGGRVSLWTSGSAGSRAGLTVSSLMMANGSPGAVLGLLDPDSDLRDELEETGVGVVSLLHWRHRDLAEAFGGTAPAPGGAFRTGSWETTEFGPRLADAPTWAGVRLVSMTEIGWSVLATCEIVSLEVGDDTDPLVHRHGRYDR</sequence>
<dbReference type="InterPro" id="IPR002563">
    <property type="entry name" value="Flavin_Rdtase-like_dom"/>
</dbReference>
<name>A0A6M1QPA9_9ACTN</name>
<organism evidence="2 3">
    <name type="scientific">Nocardioides turkmenicus</name>
    <dbReference type="NCBI Taxonomy" id="2711220"/>
    <lineage>
        <taxon>Bacteria</taxon>
        <taxon>Bacillati</taxon>
        <taxon>Actinomycetota</taxon>
        <taxon>Actinomycetes</taxon>
        <taxon>Propionibacteriales</taxon>
        <taxon>Nocardioidaceae</taxon>
        <taxon>Nocardioides</taxon>
    </lineage>
</organism>
<evidence type="ECO:0000259" key="1">
    <source>
        <dbReference type="SMART" id="SM00903"/>
    </source>
</evidence>
<dbReference type="SUPFAM" id="SSF50475">
    <property type="entry name" value="FMN-binding split barrel"/>
    <property type="match status" value="1"/>
</dbReference>
<accession>A0A6M1QPA9</accession>
<dbReference type="Proteomes" id="UP000483261">
    <property type="component" value="Unassembled WGS sequence"/>
</dbReference>
<reference evidence="2 3" key="1">
    <citation type="submission" date="2020-02" db="EMBL/GenBank/DDBJ databases">
        <title>Whole-genome analyses of novel actinobacteria.</title>
        <authorList>
            <person name="Sahin N."/>
        </authorList>
    </citation>
    <scope>NUCLEOTIDE SEQUENCE [LARGE SCALE GENOMIC DNA]</scope>
    <source>
        <strain evidence="2 3">KC13</strain>
    </source>
</reference>
<dbReference type="SMART" id="SM00903">
    <property type="entry name" value="Flavin_Reduct"/>
    <property type="match status" value="1"/>
</dbReference>
<dbReference type="AlphaFoldDB" id="A0A6M1QPA9"/>
<dbReference type="Gene3D" id="2.30.110.10">
    <property type="entry name" value="Electron Transport, Fmn-binding Protein, Chain A"/>
    <property type="match status" value="1"/>
</dbReference>
<feature type="domain" description="Flavin reductase like" evidence="1">
    <location>
        <begin position="20"/>
        <end position="165"/>
    </location>
</feature>
<dbReference type="GO" id="GO:0010181">
    <property type="term" value="F:FMN binding"/>
    <property type="evidence" value="ECO:0007669"/>
    <property type="project" value="InterPro"/>
</dbReference>
<evidence type="ECO:0000313" key="2">
    <source>
        <dbReference type="EMBL" id="NGN91525.1"/>
    </source>
</evidence>
<protein>
    <submittedName>
        <fullName evidence="2">Flavin reductase</fullName>
    </submittedName>
</protein>
<evidence type="ECO:0000313" key="3">
    <source>
        <dbReference type="Proteomes" id="UP000483261"/>
    </source>
</evidence>
<comment type="caution">
    <text evidence="2">The sequence shown here is derived from an EMBL/GenBank/DDBJ whole genome shotgun (WGS) entry which is preliminary data.</text>
</comment>
<dbReference type="EMBL" id="JAALAA010000001">
    <property type="protein sequence ID" value="NGN91525.1"/>
    <property type="molecule type" value="Genomic_DNA"/>
</dbReference>
<keyword evidence="3" id="KW-1185">Reference proteome</keyword>
<gene>
    <name evidence="2" type="ORF">G5C66_02065</name>
</gene>
<dbReference type="GO" id="GO:0016646">
    <property type="term" value="F:oxidoreductase activity, acting on the CH-NH group of donors, NAD or NADP as acceptor"/>
    <property type="evidence" value="ECO:0007669"/>
    <property type="project" value="UniProtKB-ARBA"/>
</dbReference>